<keyword evidence="3 9" id="KW-0812">Transmembrane</keyword>
<feature type="non-terminal residue" evidence="12">
    <location>
        <position position="904"/>
    </location>
</feature>
<feature type="transmembrane region" description="Helical" evidence="9">
    <location>
        <begin position="700"/>
        <end position="726"/>
    </location>
</feature>
<feature type="transmembrane region" description="Helical" evidence="9">
    <location>
        <begin position="283"/>
        <end position="304"/>
    </location>
</feature>
<dbReference type="SUPFAM" id="SSF52540">
    <property type="entry name" value="P-loop containing nucleoside triphosphate hydrolases"/>
    <property type="match status" value="1"/>
</dbReference>
<keyword evidence="4" id="KW-0677">Repeat</keyword>
<accession>A0A397AFA5</accession>
<dbReference type="PROSITE" id="PS50929">
    <property type="entry name" value="ABC_TM1F"/>
    <property type="match status" value="2"/>
</dbReference>
<dbReference type="InterPro" id="IPR003593">
    <property type="entry name" value="AAA+_ATPase"/>
</dbReference>
<feature type="transmembrane region" description="Helical" evidence="9">
    <location>
        <begin position="52"/>
        <end position="71"/>
    </location>
</feature>
<keyword evidence="6" id="KW-0067">ATP-binding</keyword>
<dbReference type="PANTHER" id="PTHR24223:SF443">
    <property type="entry name" value="MULTIDRUG-RESISTANCE LIKE PROTEIN 1, ISOFORM I"/>
    <property type="match status" value="1"/>
</dbReference>
<feature type="transmembrane region" description="Helical" evidence="9">
    <location>
        <begin position="782"/>
        <end position="811"/>
    </location>
</feature>
<dbReference type="Gene3D" id="1.20.1560.10">
    <property type="entry name" value="ABC transporter type 1, transmembrane domain"/>
    <property type="match status" value="2"/>
</dbReference>
<feature type="transmembrane region" description="Helical" evidence="9">
    <location>
        <begin position="162"/>
        <end position="183"/>
    </location>
</feature>
<evidence type="ECO:0000256" key="2">
    <source>
        <dbReference type="ARBA" id="ARBA00022448"/>
    </source>
</evidence>
<dbReference type="CDD" id="cd03250">
    <property type="entry name" value="ABCC_MRP_domain1"/>
    <property type="match status" value="1"/>
</dbReference>
<dbReference type="InterPro" id="IPR027417">
    <property type="entry name" value="P-loop_NTPase"/>
</dbReference>
<name>A0A397AFA5_APHAT</name>
<evidence type="ECO:0000256" key="7">
    <source>
        <dbReference type="ARBA" id="ARBA00022989"/>
    </source>
</evidence>
<dbReference type="AlphaFoldDB" id="A0A397AFA5"/>
<keyword evidence="7 9" id="KW-1133">Transmembrane helix</keyword>
<keyword evidence="2" id="KW-0813">Transport</keyword>
<comment type="caution">
    <text evidence="12">The sequence shown here is derived from an EMBL/GenBank/DDBJ whole genome shotgun (WGS) entry which is preliminary data.</text>
</comment>
<proteinExistence type="predicted"/>
<evidence type="ECO:0000256" key="4">
    <source>
        <dbReference type="ARBA" id="ARBA00022737"/>
    </source>
</evidence>
<feature type="domain" description="ABC transmembrane type-1" evidence="11">
    <location>
        <begin position="657"/>
        <end position="904"/>
    </location>
</feature>
<dbReference type="EMBL" id="QUTA01008198">
    <property type="protein sequence ID" value="RHY04449.1"/>
    <property type="molecule type" value="Genomic_DNA"/>
</dbReference>
<keyword evidence="5" id="KW-0547">Nucleotide-binding</keyword>
<dbReference type="InterPro" id="IPR011527">
    <property type="entry name" value="ABC1_TM_dom"/>
</dbReference>
<evidence type="ECO:0008006" key="14">
    <source>
        <dbReference type="Google" id="ProtNLM"/>
    </source>
</evidence>
<feature type="transmembrane region" description="Helical" evidence="9">
    <location>
        <begin position="131"/>
        <end position="156"/>
    </location>
</feature>
<reference evidence="12 13" key="1">
    <citation type="submission" date="2018-08" db="EMBL/GenBank/DDBJ databases">
        <title>Aphanomyces genome sequencing and annotation.</title>
        <authorList>
            <person name="Minardi D."/>
            <person name="Oidtmann B."/>
            <person name="Van Der Giezen M."/>
            <person name="Studholme D.J."/>
        </authorList>
    </citation>
    <scope>NUCLEOTIDE SEQUENCE [LARGE SCALE GENOMIC DNA]</scope>
    <source>
        <strain evidence="12 13">Yx</strain>
    </source>
</reference>
<organism evidence="12 13">
    <name type="scientific">Aphanomyces astaci</name>
    <name type="common">Crayfish plague agent</name>
    <dbReference type="NCBI Taxonomy" id="112090"/>
    <lineage>
        <taxon>Eukaryota</taxon>
        <taxon>Sar</taxon>
        <taxon>Stramenopiles</taxon>
        <taxon>Oomycota</taxon>
        <taxon>Saprolegniomycetes</taxon>
        <taxon>Saprolegniales</taxon>
        <taxon>Verrucalvaceae</taxon>
        <taxon>Aphanomyces</taxon>
    </lineage>
</organism>
<dbReference type="Pfam" id="PF00005">
    <property type="entry name" value="ABC_tran"/>
    <property type="match status" value="1"/>
</dbReference>
<dbReference type="Pfam" id="PF00664">
    <property type="entry name" value="ABC_membrane"/>
    <property type="match status" value="2"/>
</dbReference>
<dbReference type="InterPro" id="IPR044746">
    <property type="entry name" value="ABCC_6TM_D1"/>
</dbReference>
<evidence type="ECO:0000256" key="8">
    <source>
        <dbReference type="ARBA" id="ARBA00023136"/>
    </source>
</evidence>
<feature type="domain" description="ABC transporter" evidence="10">
    <location>
        <begin position="339"/>
        <end position="562"/>
    </location>
</feature>
<evidence type="ECO:0000256" key="3">
    <source>
        <dbReference type="ARBA" id="ARBA00022692"/>
    </source>
</evidence>
<keyword evidence="8 9" id="KW-0472">Membrane</keyword>
<dbReference type="InterPro" id="IPR003439">
    <property type="entry name" value="ABC_transporter-like_ATP-bd"/>
</dbReference>
<evidence type="ECO:0000259" key="10">
    <source>
        <dbReference type="PROSITE" id="PS50893"/>
    </source>
</evidence>
<comment type="subcellular location">
    <subcellularLocation>
        <location evidence="1">Vacuole membrane</location>
        <topology evidence="1">Multi-pass membrane protein</topology>
    </subcellularLocation>
</comment>
<gene>
    <name evidence="12" type="ORF">DYB25_012170</name>
</gene>
<evidence type="ECO:0000313" key="12">
    <source>
        <dbReference type="EMBL" id="RHY04449.1"/>
    </source>
</evidence>
<dbReference type="CDD" id="cd18579">
    <property type="entry name" value="ABC_6TM_ABCC_D1"/>
    <property type="match status" value="1"/>
</dbReference>
<dbReference type="Gene3D" id="3.40.50.300">
    <property type="entry name" value="P-loop containing nucleotide triphosphate hydrolases"/>
    <property type="match status" value="1"/>
</dbReference>
<evidence type="ECO:0000256" key="6">
    <source>
        <dbReference type="ARBA" id="ARBA00022840"/>
    </source>
</evidence>
<dbReference type="SUPFAM" id="SSF90123">
    <property type="entry name" value="ABC transporter transmembrane region"/>
    <property type="match status" value="2"/>
</dbReference>
<sequence length="904" mass="100417">MNLGNQRQLESSDLWPLQQENQCDFVSRQFEPRYHATKPIVKASLSMFGPRALFIGLTRLVVMVASLYAPVVLQQVVSVIKTQSDLQNEVMYVQVASALQYLLFKKTMVLNAKSRKLKSTGEISNLFTSDMWQVLGVPIIVNDIWIIPLQVATLLFMLWQLLGWAMVTGIVVVGVAFIVNRYLATATRNNRKKLMEKKDIRMKVVNEVFGSMQIKLNAWEERYYDKISDFRDDELKSLWTGSCIQAGTIAMNYIAPVALTTVSFASYVLLFKQTLTASKVFTALALFNMIKAPMMLLPEIIAIWMQSLVLYKRFTEFLALDERDPTIVSPTVSSNAMAIEVVDGCFGWDADKPFFNHLNVSVKGGELVVLHGSVGEGKSSFCNVLLGELDKYGGSVGVSGRVAFFAQQPWIQNLTIRENILFGLPYDRVKYNSVLEACALAKDLTLFAAGDRTEIGSKGVIVSGGQKARISQARAYYSDADIFILDSPLSAVDAIVQNEIFTKCMLGLLRHKTILLVTHSPEIIGSPYVDRTIEIKDGALVETVNGAKIGLDKSPISPLKARQYFTDDSSEDLLEDGVAVTTVHYQDMMLVSPSVKSPFGGHLEQYCLFTPIDDSQPKTYNETSGKLVVVEEREAGRVSSEVFLAYFNAVGGWPVVIVLLVVQSAWQGLQVASDLWLSSWTSTGSTTTSEEFQASAEYNISIYALLAVSSSVMVVFRSLTVSWAGLRASKKLFDGLCQSLLGAPMRFFDVNPLGRILNRFGGDMNQVDSNIPRSVSFVFSSLFVLLFSFGTTIFVIKSMGLVLLPLVYIYYKVGSVFVQPARELVRLSKTTRSTMVTHISESIDGAVLVRAFGPKQVRRFERRHHANVDLNNETNFCSDLAGQWFAFRIQMISASMLLVTTLAL</sequence>
<dbReference type="FunFam" id="3.40.50.300:FF:000997">
    <property type="entry name" value="Multidrug resistance-associated protein 1"/>
    <property type="match status" value="1"/>
</dbReference>
<protein>
    <recommendedName>
        <fullName evidence="14">ABC transmembrane type-1 domain-containing protein</fullName>
    </recommendedName>
</protein>
<dbReference type="InterPro" id="IPR044726">
    <property type="entry name" value="ABCC_6TM_D2"/>
</dbReference>
<evidence type="ECO:0000313" key="13">
    <source>
        <dbReference type="Proteomes" id="UP000266239"/>
    </source>
</evidence>
<dbReference type="GO" id="GO:0005774">
    <property type="term" value="C:vacuolar membrane"/>
    <property type="evidence" value="ECO:0007669"/>
    <property type="project" value="UniProtKB-SubCell"/>
</dbReference>
<dbReference type="CDD" id="cd18580">
    <property type="entry name" value="ABC_6TM_ABCC_D2"/>
    <property type="match status" value="1"/>
</dbReference>
<evidence type="ECO:0000256" key="9">
    <source>
        <dbReference type="SAM" id="Phobius"/>
    </source>
</evidence>
<feature type="domain" description="ABC transmembrane type-1" evidence="11">
    <location>
        <begin position="94"/>
        <end position="306"/>
    </location>
</feature>
<dbReference type="FunFam" id="1.20.1560.10:FF:000013">
    <property type="entry name" value="ABC transporter C family member 2"/>
    <property type="match status" value="1"/>
</dbReference>
<dbReference type="InterPro" id="IPR036640">
    <property type="entry name" value="ABC1_TM_sf"/>
</dbReference>
<dbReference type="PROSITE" id="PS50893">
    <property type="entry name" value="ABC_TRANSPORTER_2"/>
    <property type="match status" value="1"/>
</dbReference>
<evidence type="ECO:0000259" key="11">
    <source>
        <dbReference type="PROSITE" id="PS50929"/>
    </source>
</evidence>
<dbReference type="SMART" id="SM00382">
    <property type="entry name" value="AAA"/>
    <property type="match status" value="1"/>
</dbReference>
<feature type="transmembrane region" description="Helical" evidence="9">
    <location>
        <begin position="643"/>
        <end position="666"/>
    </location>
</feature>
<dbReference type="PANTHER" id="PTHR24223">
    <property type="entry name" value="ATP-BINDING CASSETTE SUB-FAMILY C"/>
    <property type="match status" value="1"/>
</dbReference>
<dbReference type="GO" id="GO:0140359">
    <property type="term" value="F:ABC-type transporter activity"/>
    <property type="evidence" value="ECO:0007669"/>
    <property type="project" value="InterPro"/>
</dbReference>
<evidence type="ECO:0000256" key="1">
    <source>
        <dbReference type="ARBA" id="ARBA00004128"/>
    </source>
</evidence>
<feature type="transmembrane region" description="Helical" evidence="9">
    <location>
        <begin position="253"/>
        <end position="271"/>
    </location>
</feature>
<dbReference type="InterPro" id="IPR050173">
    <property type="entry name" value="ABC_transporter_C-like"/>
</dbReference>
<dbReference type="GO" id="GO:0016887">
    <property type="term" value="F:ATP hydrolysis activity"/>
    <property type="evidence" value="ECO:0007669"/>
    <property type="project" value="InterPro"/>
</dbReference>
<evidence type="ECO:0000256" key="5">
    <source>
        <dbReference type="ARBA" id="ARBA00022741"/>
    </source>
</evidence>
<dbReference type="GO" id="GO:0005524">
    <property type="term" value="F:ATP binding"/>
    <property type="evidence" value="ECO:0007669"/>
    <property type="project" value="UniProtKB-KW"/>
</dbReference>
<dbReference type="Proteomes" id="UP000266239">
    <property type="component" value="Unassembled WGS sequence"/>
</dbReference>